<name>A0A507D7T6_9FUNG</name>
<keyword evidence="8" id="KW-0539">Nucleus</keyword>
<protein>
    <recommendedName>
        <fullName evidence="9">TOG domain-containing protein</fullName>
    </recommendedName>
</protein>
<comment type="subcellular location">
    <subcellularLocation>
        <location evidence="2">Cytoplasm</location>
    </subcellularLocation>
    <subcellularLocation>
        <location evidence="1">Nucleus</location>
    </subcellularLocation>
</comment>
<evidence type="ECO:0000313" key="10">
    <source>
        <dbReference type="EMBL" id="TPX47338.1"/>
    </source>
</evidence>
<dbReference type="VEuPathDB" id="FungiDB:SeMB42_g03360"/>
<reference evidence="10 11" key="1">
    <citation type="journal article" date="2019" name="Sci. Rep.">
        <title>Comparative genomics of chytrid fungi reveal insights into the obligate biotrophic and pathogenic lifestyle of Synchytrium endobioticum.</title>
        <authorList>
            <person name="van de Vossenberg B.T.L.H."/>
            <person name="Warris S."/>
            <person name="Nguyen H.D.T."/>
            <person name="van Gent-Pelzer M.P.E."/>
            <person name="Joly D.L."/>
            <person name="van de Geest H.C."/>
            <person name="Bonants P.J.M."/>
            <person name="Smith D.S."/>
            <person name="Levesque C.A."/>
            <person name="van der Lee T.A.J."/>
        </authorList>
    </citation>
    <scope>NUCLEOTIDE SEQUENCE [LARGE SCALE GENOMIC DNA]</scope>
    <source>
        <strain evidence="10 11">MB42</strain>
    </source>
</reference>
<evidence type="ECO:0000256" key="4">
    <source>
        <dbReference type="ARBA" id="ARBA00022490"/>
    </source>
</evidence>
<proteinExistence type="predicted"/>
<dbReference type="STRING" id="286115.A0A507D7T6"/>
<evidence type="ECO:0000256" key="8">
    <source>
        <dbReference type="ARBA" id="ARBA00023242"/>
    </source>
</evidence>
<dbReference type="SUPFAM" id="SSF48371">
    <property type="entry name" value="ARM repeat"/>
    <property type="match status" value="2"/>
</dbReference>
<dbReference type="GO" id="GO:0006606">
    <property type="term" value="P:protein import into nucleus"/>
    <property type="evidence" value="ECO:0007669"/>
    <property type="project" value="InterPro"/>
</dbReference>
<dbReference type="Pfam" id="PF18829">
    <property type="entry name" value="Importin_rep_6"/>
    <property type="match status" value="1"/>
</dbReference>
<sequence>MEMAQTQFMEQATSPQLLSQLVSLLSKLVGLDLGPSILDNSQRAASEDELNSVWLAQQPALLLSSLANIIHSHPDSTLRSFAAILLRRCALKSVSTSPDIHTANGAAAAAAAAAAPSSSSSSPSTTTTYWVSVGQDVRNYVQNELLCSLAEEQDTPVRRKVCDTIADLVKHMLIKSIVWSDLIEAVYQCTRAPSPDHRESAMRILAAVPNLITDQEVDAVVRVFQSAFHDPNVDVQMTAVKAYVSYLLDTNAEARNAASHLIPLALTAMHGALEAHAESPVMEALSFFIELAEYHPKMLRPIMSKLIPYMIQIMSSDELEDGTRHTALELLLTLAEFAPAMMRKQDSFVKTLVPTLLEWMADVEDDPGWYTTTDLEDMDNDDFPLVGEQAMDRLARYLGGKTIVPVTFGLIPKMISSQDWQKRYAALMAISAIGEGCEKIINPELPNVLSLVAPYIRDPHPRVRYAACNALGQMSTDFAPTVQTKYHQVVVPPLLAAMEDVTCARVQAHAACALVNFTEDAEKEHLEPYLDDIFQRLLVLLNTDKMYLQEQAITTIATVADSAGDRFVKYYSAIMPLLISALRQATAKELRLLRGKAMECASLIALAVGKEMFAPNATELIGLLKTTQESIIEPDDPQSSYILAAWARVCKALGADFAPYLDIVMPPLLKSAQIKPDFTVLETEEDLMEKVQDEGDSWQFVEVDGQKIGIKTDLLEEKCTAIEMVICYARELGAEFDRYVDAVISIVVPLLKFYFHDGVRLAAAAVIPQLFECTKKANAAPARISAHWDNVSTHLIEAINNEIDASFLCQFVITFTECVECLGQNCLSPQMLDTYTQTLKSELQEHFKRAEALSHARKDEDFDAEEEEAVAQVETDDDTLFSEFSKSLQVVIKMHGAGYLPYYEGQLLPVLQEYAASSDDSARQFAVCAYDDMIEYMGPVSYGYHTHFWDLLIRSLQDSSSEVRQAAAYGIGQAAERGGPNFGPLCIASIPHLFGLINIPDSKSEDHILVTENAVSSIGKICKHHGSSFDSKEVLAAWSLALPVVEDQQEAPIVYGYLMELIQCNNDTILGPNNANIPHLISVFVHALTVEELVPDEVAQRMAALSKSMIEAVGPSISQAIVSSLPADKRQVLHQKGLF</sequence>
<evidence type="ECO:0000256" key="5">
    <source>
        <dbReference type="ARBA" id="ARBA00022737"/>
    </source>
</evidence>
<evidence type="ECO:0000313" key="11">
    <source>
        <dbReference type="Proteomes" id="UP000317494"/>
    </source>
</evidence>
<dbReference type="Pfam" id="PF25574">
    <property type="entry name" value="TPR_IMB1"/>
    <property type="match status" value="1"/>
</dbReference>
<dbReference type="GO" id="GO:0005737">
    <property type="term" value="C:cytoplasm"/>
    <property type="evidence" value="ECO:0007669"/>
    <property type="project" value="UniProtKB-SubCell"/>
</dbReference>
<keyword evidence="11" id="KW-1185">Reference proteome</keyword>
<dbReference type="SMART" id="SM01349">
    <property type="entry name" value="TOG"/>
    <property type="match status" value="1"/>
</dbReference>
<dbReference type="Proteomes" id="UP000317494">
    <property type="component" value="Unassembled WGS sequence"/>
</dbReference>
<dbReference type="PANTHER" id="PTHR10527">
    <property type="entry name" value="IMPORTIN BETA"/>
    <property type="match status" value="1"/>
</dbReference>
<dbReference type="InterPro" id="IPR058584">
    <property type="entry name" value="IMB1_TNPO1-like_TPR"/>
</dbReference>
<evidence type="ECO:0000256" key="2">
    <source>
        <dbReference type="ARBA" id="ARBA00004496"/>
    </source>
</evidence>
<evidence type="ECO:0000256" key="1">
    <source>
        <dbReference type="ARBA" id="ARBA00004123"/>
    </source>
</evidence>
<dbReference type="InterPro" id="IPR000357">
    <property type="entry name" value="HEAT"/>
</dbReference>
<comment type="caution">
    <text evidence="10">The sequence shown here is derived from an EMBL/GenBank/DDBJ whole genome shotgun (WGS) entry which is preliminary data.</text>
</comment>
<keyword evidence="7" id="KW-0007">Acetylation</keyword>
<evidence type="ECO:0000256" key="6">
    <source>
        <dbReference type="ARBA" id="ARBA00022927"/>
    </source>
</evidence>
<feature type="domain" description="TOG" evidence="9">
    <location>
        <begin position="389"/>
        <end position="637"/>
    </location>
</feature>
<evidence type="ECO:0000256" key="3">
    <source>
        <dbReference type="ARBA" id="ARBA00022448"/>
    </source>
</evidence>
<evidence type="ECO:0000256" key="7">
    <source>
        <dbReference type="ARBA" id="ARBA00022990"/>
    </source>
</evidence>
<dbReference type="InterPro" id="IPR011989">
    <property type="entry name" value="ARM-like"/>
</dbReference>
<keyword evidence="5" id="KW-0677">Repeat</keyword>
<dbReference type="Pfam" id="PF18808">
    <property type="entry name" value="Importin_rep_4"/>
    <property type="match status" value="1"/>
</dbReference>
<dbReference type="InterPro" id="IPR041653">
    <property type="entry name" value="Importin_rep_4"/>
</dbReference>
<dbReference type="InterPro" id="IPR034085">
    <property type="entry name" value="TOG"/>
</dbReference>
<dbReference type="AlphaFoldDB" id="A0A507D7T6"/>
<dbReference type="InterPro" id="IPR041389">
    <property type="entry name" value="Importin_rep_6"/>
</dbReference>
<dbReference type="InterPro" id="IPR040122">
    <property type="entry name" value="Importin_beta"/>
</dbReference>
<dbReference type="GO" id="GO:0005634">
    <property type="term" value="C:nucleus"/>
    <property type="evidence" value="ECO:0007669"/>
    <property type="project" value="UniProtKB-SubCell"/>
</dbReference>
<keyword evidence="4" id="KW-0963">Cytoplasm</keyword>
<evidence type="ECO:0000259" key="9">
    <source>
        <dbReference type="SMART" id="SM01349"/>
    </source>
</evidence>
<dbReference type="Gene3D" id="1.25.10.10">
    <property type="entry name" value="Leucine-rich Repeat Variant"/>
    <property type="match status" value="1"/>
</dbReference>
<dbReference type="EMBL" id="QEAN01000118">
    <property type="protein sequence ID" value="TPX47338.1"/>
    <property type="molecule type" value="Genomic_DNA"/>
</dbReference>
<dbReference type="InterPro" id="IPR057672">
    <property type="entry name" value="TPR_IPO4/5"/>
</dbReference>
<keyword evidence="3" id="KW-0813">Transport</keyword>
<keyword evidence="6" id="KW-0653">Protein transport</keyword>
<accession>A0A507D7T6</accession>
<gene>
    <name evidence="10" type="ORF">SeMB42_g03360</name>
</gene>
<dbReference type="Pfam" id="PF02985">
    <property type="entry name" value="HEAT"/>
    <property type="match status" value="1"/>
</dbReference>
<dbReference type="Pfam" id="PF25780">
    <property type="entry name" value="TPR_IPO5"/>
    <property type="match status" value="1"/>
</dbReference>
<dbReference type="Pfam" id="PF13513">
    <property type="entry name" value="HEAT_EZ"/>
    <property type="match status" value="1"/>
</dbReference>
<dbReference type="InterPro" id="IPR016024">
    <property type="entry name" value="ARM-type_fold"/>
</dbReference>
<organism evidence="10 11">
    <name type="scientific">Synchytrium endobioticum</name>
    <dbReference type="NCBI Taxonomy" id="286115"/>
    <lineage>
        <taxon>Eukaryota</taxon>
        <taxon>Fungi</taxon>
        <taxon>Fungi incertae sedis</taxon>
        <taxon>Chytridiomycota</taxon>
        <taxon>Chytridiomycota incertae sedis</taxon>
        <taxon>Chytridiomycetes</taxon>
        <taxon>Synchytriales</taxon>
        <taxon>Synchytriaceae</taxon>
        <taxon>Synchytrium</taxon>
    </lineage>
</organism>